<reference evidence="7 8" key="1">
    <citation type="submission" date="2019-01" db="EMBL/GenBank/DDBJ databases">
        <authorList>
            <person name="Chen W.-M."/>
        </authorList>
    </citation>
    <scope>NUCLEOTIDE SEQUENCE [LARGE SCALE GENOMIC DNA]</scope>
    <source>
        <strain evidence="7 8">KYPY4</strain>
    </source>
</reference>
<keyword evidence="6" id="KW-0732">Signal</keyword>
<keyword evidence="3" id="KW-0560">Oxidoreductase</keyword>
<evidence type="ECO:0000256" key="6">
    <source>
        <dbReference type="SAM" id="SignalP"/>
    </source>
</evidence>
<dbReference type="GO" id="GO:0010436">
    <property type="term" value="F:carotenoid dioxygenase activity"/>
    <property type="evidence" value="ECO:0007669"/>
    <property type="project" value="TreeGrafter"/>
</dbReference>
<dbReference type="OrthoDB" id="6636843at2"/>
<evidence type="ECO:0000313" key="7">
    <source>
        <dbReference type="EMBL" id="RVU49596.1"/>
    </source>
</evidence>
<dbReference type="EMBL" id="SACR01000001">
    <property type="protein sequence ID" value="RVU49596.1"/>
    <property type="molecule type" value="Genomic_DNA"/>
</dbReference>
<dbReference type="Pfam" id="PF03055">
    <property type="entry name" value="RPE65"/>
    <property type="match status" value="1"/>
</dbReference>
<dbReference type="AlphaFoldDB" id="A0A437RS70"/>
<dbReference type="PANTHER" id="PTHR10543">
    <property type="entry name" value="BETA-CAROTENE DIOXYGENASE"/>
    <property type="match status" value="1"/>
</dbReference>
<evidence type="ECO:0000256" key="5">
    <source>
        <dbReference type="PIRSR" id="PIRSR604294-1"/>
    </source>
</evidence>
<keyword evidence="2 5" id="KW-0479">Metal-binding</keyword>
<dbReference type="GO" id="GO:0016121">
    <property type="term" value="P:carotene catabolic process"/>
    <property type="evidence" value="ECO:0007669"/>
    <property type="project" value="TreeGrafter"/>
</dbReference>
<evidence type="ECO:0000256" key="1">
    <source>
        <dbReference type="ARBA" id="ARBA00006787"/>
    </source>
</evidence>
<keyword evidence="8" id="KW-1185">Reference proteome</keyword>
<feature type="binding site" evidence="5">
    <location>
        <position position="205"/>
    </location>
    <ligand>
        <name>Fe cation</name>
        <dbReference type="ChEBI" id="CHEBI:24875"/>
        <note>catalytic</note>
    </ligand>
</feature>
<comment type="cofactor">
    <cofactor evidence="5">
        <name>Fe(2+)</name>
        <dbReference type="ChEBI" id="CHEBI:29033"/>
    </cofactor>
    <text evidence="5">Binds 1 Fe(2+) ion per subunit.</text>
</comment>
<feature type="signal peptide" evidence="6">
    <location>
        <begin position="1"/>
        <end position="29"/>
    </location>
</feature>
<feature type="chain" id="PRO_5019342610" evidence="6">
    <location>
        <begin position="30"/>
        <end position="511"/>
    </location>
</feature>
<evidence type="ECO:0000256" key="4">
    <source>
        <dbReference type="ARBA" id="ARBA00023004"/>
    </source>
</evidence>
<sequence length="511" mass="55078">MLQRRQLLLSLGPAGLAALTGLGAGAAHAAARPQDFDNARPRQPLLAPLKGVDDITGDRDAVASLRGRWPAELQGRFYRNGPALFERGGQRYHHWFDGDGMVQQFSIGDGAVRHRGRLVRTSKLKAEQSAGRFLLPTLGTHIAGGPPISGPDAVNVANTNALEHAGQVLAMWEGGSAYALNPADLATTGPVTWRQDLAQVPFSAHPKVDAAGQLWNIGTAGHRLVVWHIDGQGRLVRAQVGELPLPAGLRGTMVHDLAVTERYLVVPLPPVGIDFMQRPADGRHRFKLALGEPLRVLVMEKADITRRRVFELPAEMVFHVGNAFEAADGEIALSYIGAPDASFLDEGAVAMMAGRAAPQVSDSGLRLARLHMGTGRVQVQKLAGDVEFPRVHPQRIGLPARWLLTAAAWPLYPARQDYGLLHGVQLLDTHTGRTQRHDYGEHVVAEEHVLVPKPGKTGELDAWLLGTTYDARRQATVLNLLDAARIGDGPIAQAVLPYGLPLGFHGNFTAA</sequence>
<evidence type="ECO:0000256" key="3">
    <source>
        <dbReference type="ARBA" id="ARBA00023002"/>
    </source>
</evidence>
<accession>A0A437RS70</accession>
<keyword evidence="4 5" id="KW-0408">Iron</keyword>
<dbReference type="PROSITE" id="PS51318">
    <property type="entry name" value="TAT"/>
    <property type="match status" value="1"/>
</dbReference>
<feature type="binding site" evidence="5">
    <location>
        <position position="255"/>
    </location>
    <ligand>
        <name>Fe cation</name>
        <dbReference type="ChEBI" id="CHEBI:24875"/>
        <note>catalytic</note>
    </ligand>
</feature>
<organism evidence="7 8">
    <name type="scientific">Rubrivivax rivuli</name>
    <dbReference type="NCBI Taxonomy" id="1862385"/>
    <lineage>
        <taxon>Bacteria</taxon>
        <taxon>Pseudomonadati</taxon>
        <taxon>Pseudomonadota</taxon>
        <taxon>Betaproteobacteria</taxon>
        <taxon>Burkholderiales</taxon>
        <taxon>Sphaerotilaceae</taxon>
        <taxon>Rubrivivax</taxon>
    </lineage>
</organism>
<dbReference type="InterPro" id="IPR006311">
    <property type="entry name" value="TAT_signal"/>
</dbReference>
<comment type="similarity">
    <text evidence="1">Belongs to the carotenoid oxygenase family.</text>
</comment>
<dbReference type="PANTHER" id="PTHR10543:SF89">
    <property type="entry name" value="CAROTENOID 9,10(9',10')-CLEAVAGE DIOXYGENASE 1"/>
    <property type="match status" value="1"/>
</dbReference>
<protein>
    <submittedName>
        <fullName evidence="7">Apocarotenoid-15,15'-oxygenase</fullName>
    </submittedName>
</protein>
<dbReference type="Proteomes" id="UP000285575">
    <property type="component" value="Unassembled WGS sequence"/>
</dbReference>
<name>A0A437RS70_9BURK</name>
<proteinExistence type="inferred from homology"/>
<dbReference type="RefSeq" id="WP_128227230.1">
    <property type="nucleotide sequence ID" value="NZ_SACR01000001.1"/>
</dbReference>
<feature type="binding site" evidence="5">
    <location>
        <position position="505"/>
    </location>
    <ligand>
        <name>Fe cation</name>
        <dbReference type="ChEBI" id="CHEBI:24875"/>
        <note>catalytic</note>
    </ligand>
</feature>
<dbReference type="InterPro" id="IPR004294">
    <property type="entry name" value="Carotenoid_Oase"/>
</dbReference>
<evidence type="ECO:0000256" key="2">
    <source>
        <dbReference type="ARBA" id="ARBA00022723"/>
    </source>
</evidence>
<feature type="binding site" evidence="5">
    <location>
        <position position="319"/>
    </location>
    <ligand>
        <name>Fe cation</name>
        <dbReference type="ChEBI" id="CHEBI:24875"/>
        <note>catalytic</note>
    </ligand>
</feature>
<gene>
    <name evidence="7" type="ORF">EOE66_03290</name>
</gene>
<dbReference type="GO" id="GO:0046872">
    <property type="term" value="F:metal ion binding"/>
    <property type="evidence" value="ECO:0007669"/>
    <property type="project" value="UniProtKB-KW"/>
</dbReference>
<evidence type="ECO:0000313" key="8">
    <source>
        <dbReference type="Proteomes" id="UP000285575"/>
    </source>
</evidence>
<comment type="caution">
    <text evidence="7">The sequence shown here is derived from an EMBL/GenBank/DDBJ whole genome shotgun (WGS) entry which is preliminary data.</text>
</comment>